<dbReference type="GO" id="GO:0005829">
    <property type="term" value="C:cytosol"/>
    <property type="evidence" value="ECO:0007669"/>
    <property type="project" value="TreeGrafter"/>
</dbReference>
<dbReference type="GO" id="GO:0000906">
    <property type="term" value="F:6,7-dimethyl-8-ribityllumazine synthase activity"/>
    <property type="evidence" value="ECO:0007669"/>
    <property type="project" value="UniProtKB-UniRule"/>
</dbReference>
<comment type="caution">
    <text evidence="8">The sequence shown here is derived from an EMBL/GenBank/DDBJ whole genome shotgun (WGS) entry which is preliminary data.</text>
</comment>
<dbReference type="CDD" id="cd09209">
    <property type="entry name" value="Lumazine_synthase-I"/>
    <property type="match status" value="1"/>
</dbReference>
<dbReference type="Proteomes" id="UP000784286">
    <property type="component" value="Unassembled WGS sequence"/>
</dbReference>
<evidence type="ECO:0000256" key="5">
    <source>
        <dbReference type="ARBA" id="ARBA00022679"/>
    </source>
</evidence>
<dbReference type="EC" id="2.5.1.78" evidence="3 7"/>
<protein>
    <recommendedName>
        <fullName evidence="3 7">6,7-dimethyl-8-ribityllumazine synthase</fullName>
        <shortName evidence="7">DMRL synthase</shortName>
        <shortName evidence="7">LS</shortName>
        <shortName evidence="7">Lumazine synthase</shortName>
        <ecNumber evidence="3 7">2.5.1.78</ecNumber>
    </recommendedName>
</protein>
<evidence type="ECO:0000256" key="6">
    <source>
        <dbReference type="ARBA" id="ARBA00048785"/>
    </source>
</evidence>
<evidence type="ECO:0000313" key="8">
    <source>
        <dbReference type="EMBL" id="MBU3855975.1"/>
    </source>
</evidence>
<dbReference type="GO" id="GO:0009349">
    <property type="term" value="C:riboflavin synthase complex"/>
    <property type="evidence" value="ECO:0007669"/>
    <property type="project" value="UniProtKB-UniRule"/>
</dbReference>
<dbReference type="SUPFAM" id="SSF52121">
    <property type="entry name" value="Lumazine synthase"/>
    <property type="match status" value="1"/>
</dbReference>
<dbReference type="AlphaFoldDB" id="A0A948X240"/>
<dbReference type="HAMAP" id="MF_00178">
    <property type="entry name" value="Lumazine_synth"/>
    <property type="match status" value="1"/>
</dbReference>
<dbReference type="Gene3D" id="3.40.50.960">
    <property type="entry name" value="Lumazine/riboflavin synthase"/>
    <property type="match status" value="1"/>
</dbReference>
<dbReference type="InterPro" id="IPR002180">
    <property type="entry name" value="LS/RS"/>
</dbReference>
<evidence type="ECO:0000256" key="2">
    <source>
        <dbReference type="ARBA" id="ARBA00007424"/>
    </source>
</evidence>
<dbReference type="InterPro" id="IPR034964">
    <property type="entry name" value="LS"/>
</dbReference>
<feature type="binding site" evidence="7">
    <location>
        <position position="31"/>
    </location>
    <ligand>
        <name>5-amino-6-(D-ribitylamino)uracil</name>
        <dbReference type="ChEBI" id="CHEBI:15934"/>
    </ligand>
</feature>
<evidence type="ECO:0000256" key="1">
    <source>
        <dbReference type="ARBA" id="ARBA00004917"/>
    </source>
</evidence>
<gene>
    <name evidence="7 8" type="primary">ribH</name>
    <name evidence="8" type="ORF">H9928_05355</name>
</gene>
<reference evidence="8" key="2">
    <citation type="submission" date="2021-04" db="EMBL/GenBank/DDBJ databases">
        <authorList>
            <person name="Gilroy R."/>
        </authorList>
    </citation>
    <scope>NUCLEOTIDE SEQUENCE</scope>
    <source>
        <strain evidence="8">8470</strain>
    </source>
</reference>
<organism evidence="8 9">
    <name type="scientific">Candidatus Phocaeicola excrementipullorum</name>
    <dbReference type="NCBI Taxonomy" id="2838731"/>
    <lineage>
        <taxon>Bacteria</taxon>
        <taxon>Pseudomonadati</taxon>
        <taxon>Bacteroidota</taxon>
        <taxon>Bacteroidia</taxon>
        <taxon>Bacteroidales</taxon>
        <taxon>Bacteroidaceae</taxon>
        <taxon>Phocaeicola</taxon>
    </lineage>
</organism>
<proteinExistence type="inferred from homology"/>
<evidence type="ECO:0000313" key="9">
    <source>
        <dbReference type="Proteomes" id="UP000784286"/>
    </source>
</evidence>
<keyword evidence="4 7" id="KW-0686">Riboflavin biosynthesis</keyword>
<evidence type="ECO:0000256" key="7">
    <source>
        <dbReference type="HAMAP-Rule" id="MF_00178"/>
    </source>
</evidence>
<feature type="active site" description="Proton donor" evidence="7">
    <location>
        <position position="97"/>
    </location>
</feature>
<reference evidence="8" key="1">
    <citation type="journal article" date="2021" name="PeerJ">
        <title>Extensive microbial diversity within the chicken gut microbiome revealed by metagenomics and culture.</title>
        <authorList>
            <person name="Gilroy R."/>
            <person name="Ravi A."/>
            <person name="Getino M."/>
            <person name="Pursley I."/>
            <person name="Horton D.L."/>
            <person name="Alikhan N.F."/>
            <person name="Baker D."/>
            <person name="Gharbi K."/>
            <person name="Hall N."/>
            <person name="Watson M."/>
            <person name="Adriaenssens E.M."/>
            <person name="Foster-Nyarko E."/>
            <person name="Jarju S."/>
            <person name="Secka A."/>
            <person name="Antonio M."/>
            <person name="Oren A."/>
            <person name="Chaudhuri R.R."/>
            <person name="La Ragione R."/>
            <person name="Hildebrand F."/>
            <person name="Pallen M.J."/>
        </authorList>
    </citation>
    <scope>NUCLEOTIDE SEQUENCE</scope>
    <source>
        <strain evidence="8">8470</strain>
    </source>
</reference>
<dbReference type="PANTHER" id="PTHR21058">
    <property type="entry name" value="6,7-DIMETHYL-8-RIBITYLLUMAZINE SYNTHASE DMRL SYNTHASE LUMAZINE SYNTHASE"/>
    <property type="match status" value="1"/>
</dbReference>
<dbReference type="PANTHER" id="PTHR21058:SF0">
    <property type="entry name" value="6,7-DIMETHYL-8-RIBITYLLUMAZINE SYNTHASE"/>
    <property type="match status" value="1"/>
</dbReference>
<feature type="binding site" evidence="7">
    <location>
        <position position="136"/>
    </location>
    <ligand>
        <name>(2S)-2-hydroxy-3-oxobutyl phosphate</name>
        <dbReference type="ChEBI" id="CHEBI:58830"/>
    </ligand>
</feature>
<dbReference type="Pfam" id="PF00885">
    <property type="entry name" value="DMRL_synthase"/>
    <property type="match status" value="1"/>
</dbReference>
<feature type="binding site" evidence="7">
    <location>
        <position position="122"/>
    </location>
    <ligand>
        <name>5-amino-6-(D-ribitylamino)uracil</name>
        <dbReference type="ChEBI" id="CHEBI:15934"/>
    </ligand>
</feature>
<keyword evidence="5 7" id="KW-0808">Transferase</keyword>
<comment type="pathway">
    <text evidence="1 7">Cofactor biosynthesis; riboflavin biosynthesis; riboflavin from 2-hydroxy-3-oxobutyl phosphate and 5-amino-6-(D-ribitylamino)uracil: step 1/2.</text>
</comment>
<feature type="binding site" evidence="7">
    <location>
        <begin position="89"/>
        <end position="91"/>
    </location>
    <ligand>
        <name>5-amino-6-(D-ribitylamino)uracil</name>
        <dbReference type="ChEBI" id="CHEBI:15934"/>
    </ligand>
</feature>
<dbReference type="EMBL" id="JAHLFJ010000050">
    <property type="protein sequence ID" value="MBU3855975.1"/>
    <property type="molecule type" value="Genomic_DNA"/>
</dbReference>
<comment type="function">
    <text evidence="7">Catalyzes the formation of 6,7-dimethyl-8-ribityllumazine by condensation of 5-amino-6-(D-ribitylamino)uracil with 3,4-dihydroxy-2-butanone 4-phosphate. This is the penultimate step in the biosynthesis of riboflavin.</text>
</comment>
<feature type="binding site" evidence="7">
    <location>
        <begin position="65"/>
        <end position="67"/>
    </location>
    <ligand>
        <name>5-amino-6-(D-ribitylamino)uracil</name>
        <dbReference type="ChEBI" id="CHEBI:15934"/>
    </ligand>
</feature>
<feature type="binding site" evidence="7">
    <location>
        <begin position="94"/>
        <end position="95"/>
    </location>
    <ligand>
        <name>(2S)-2-hydroxy-3-oxobutyl phosphate</name>
        <dbReference type="ChEBI" id="CHEBI:58830"/>
    </ligand>
</feature>
<dbReference type="GO" id="GO:0009231">
    <property type="term" value="P:riboflavin biosynthetic process"/>
    <property type="evidence" value="ECO:0007669"/>
    <property type="project" value="UniProtKB-UniRule"/>
</dbReference>
<comment type="similarity">
    <text evidence="2 7">Belongs to the DMRL synthase family.</text>
</comment>
<comment type="catalytic activity">
    <reaction evidence="6 7">
        <text>(2S)-2-hydroxy-3-oxobutyl phosphate + 5-amino-6-(D-ribitylamino)uracil = 6,7-dimethyl-8-(1-D-ribityl)lumazine + phosphate + 2 H2O + H(+)</text>
        <dbReference type="Rhea" id="RHEA:26152"/>
        <dbReference type="ChEBI" id="CHEBI:15377"/>
        <dbReference type="ChEBI" id="CHEBI:15378"/>
        <dbReference type="ChEBI" id="CHEBI:15934"/>
        <dbReference type="ChEBI" id="CHEBI:43474"/>
        <dbReference type="ChEBI" id="CHEBI:58201"/>
        <dbReference type="ChEBI" id="CHEBI:58830"/>
        <dbReference type="EC" id="2.5.1.78"/>
    </reaction>
</comment>
<accession>A0A948X240</accession>
<evidence type="ECO:0000256" key="3">
    <source>
        <dbReference type="ARBA" id="ARBA00012664"/>
    </source>
</evidence>
<sequence length="164" mass="17742">MATAYHNLSDYDFNSVPDASEMRFGIVVSEWNHNITGALLEGAVKTLKKHGAKDENILVYTVPGSFELTFGSAQFVKSGKVDAVIALGCVIRGETPHFDYVCSGATQGLTHLNATQDIPVIYGLITTNNMQQAEDRAGGKLGNKGDECAVTAIKMIDFVCRLRK</sequence>
<dbReference type="NCBIfam" id="TIGR00114">
    <property type="entry name" value="lumazine-synth"/>
    <property type="match status" value="1"/>
</dbReference>
<dbReference type="InterPro" id="IPR036467">
    <property type="entry name" value="LS/RS_sf"/>
</dbReference>
<evidence type="ECO:0000256" key="4">
    <source>
        <dbReference type="ARBA" id="ARBA00022619"/>
    </source>
</evidence>
<name>A0A948X240_9BACT</name>